<proteinExistence type="predicted"/>
<evidence type="ECO:0000313" key="1">
    <source>
        <dbReference type="EMBL" id="CAG8610647.1"/>
    </source>
</evidence>
<name>A0ACA9MSE2_9GLOM</name>
<sequence length="162" mass="18937">LSEDSNCYKFGLISTLRTHEKKRIRHRDISKTVLERDLFTLNNLPPQVVHSRITSDLIPLSTLKSFDPEKMNYELVLKEKNFLHLCQEIKEILEKRKITVSMHSSQFFSLASDDKTIRENSQAELIYYANILSLIAKEAIITIQLNSKRELVEQLGEEKYLQ</sequence>
<gene>
    <name evidence="1" type="ORF">SPELUC_LOCUS7486</name>
</gene>
<accession>A0ACA9MSE2</accession>
<organism evidence="1 2">
    <name type="scientific">Cetraspora pellucida</name>
    <dbReference type="NCBI Taxonomy" id="1433469"/>
    <lineage>
        <taxon>Eukaryota</taxon>
        <taxon>Fungi</taxon>
        <taxon>Fungi incertae sedis</taxon>
        <taxon>Mucoromycota</taxon>
        <taxon>Glomeromycotina</taxon>
        <taxon>Glomeromycetes</taxon>
        <taxon>Diversisporales</taxon>
        <taxon>Gigasporaceae</taxon>
        <taxon>Cetraspora</taxon>
    </lineage>
</organism>
<keyword evidence="2" id="KW-1185">Reference proteome</keyword>
<dbReference type="Proteomes" id="UP000789366">
    <property type="component" value="Unassembled WGS sequence"/>
</dbReference>
<dbReference type="EMBL" id="CAJVPW010009937">
    <property type="protein sequence ID" value="CAG8610647.1"/>
    <property type="molecule type" value="Genomic_DNA"/>
</dbReference>
<evidence type="ECO:0000313" key="2">
    <source>
        <dbReference type="Proteomes" id="UP000789366"/>
    </source>
</evidence>
<protein>
    <submittedName>
        <fullName evidence="1">10935_t:CDS:1</fullName>
    </submittedName>
</protein>
<comment type="caution">
    <text evidence="1">The sequence shown here is derived from an EMBL/GenBank/DDBJ whole genome shotgun (WGS) entry which is preliminary data.</text>
</comment>
<reference evidence="1" key="1">
    <citation type="submission" date="2021-06" db="EMBL/GenBank/DDBJ databases">
        <authorList>
            <person name="Kallberg Y."/>
            <person name="Tangrot J."/>
            <person name="Rosling A."/>
        </authorList>
    </citation>
    <scope>NUCLEOTIDE SEQUENCE</scope>
    <source>
        <strain evidence="1">28 12/20/2015</strain>
    </source>
</reference>
<feature type="non-terminal residue" evidence="1">
    <location>
        <position position="1"/>
    </location>
</feature>